<evidence type="ECO:0000256" key="8">
    <source>
        <dbReference type="SAM" id="Phobius"/>
    </source>
</evidence>
<dbReference type="GO" id="GO:0009103">
    <property type="term" value="P:lipopolysaccharide biosynthetic process"/>
    <property type="evidence" value="ECO:0007669"/>
    <property type="project" value="UniProtKB-ARBA"/>
</dbReference>
<dbReference type="Pfam" id="PF25230">
    <property type="entry name" value="DUF7846"/>
    <property type="match status" value="1"/>
</dbReference>
<feature type="transmembrane region" description="Helical" evidence="8">
    <location>
        <begin position="136"/>
        <end position="152"/>
    </location>
</feature>
<feature type="transmembrane region" description="Helical" evidence="8">
    <location>
        <begin position="343"/>
        <end position="360"/>
    </location>
</feature>
<keyword evidence="3" id="KW-0328">Glycosyltransferase</keyword>
<feature type="transmembrane region" description="Helical" evidence="8">
    <location>
        <begin position="380"/>
        <end position="400"/>
    </location>
</feature>
<keyword evidence="6 8" id="KW-1133">Transmembrane helix</keyword>
<keyword evidence="11" id="KW-1185">Reference proteome</keyword>
<feature type="transmembrane region" description="Helical" evidence="8">
    <location>
        <begin position="243"/>
        <end position="267"/>
    </location>
</feature>
<dbReference type="Proteomes" id="UP000663792">
    <property type="component" value="Unassembled WGS sequence"/>
</dbReference>
<comment type="subcellular location">
    <subcellularLocation>
        <location evidence="1">Cell membrane</location>
        <topology evidence="1">Multi-pass membrane protein</topology>
    </subcellularLocation>
</comment>
<feature type="domain" description="DUF7846" evidence="9">
    <location>
        <begin position="475"/>
        <end position="597"/>
    </location>
</feature>
<evidence type="ECO:0000256" key="3">
    <source>
        <dbReference type="ARBA" id="ARBA00022676"/>
    </source>
</evidence>
<dbReference type="AlphaFoldDB" id="A0A939C3B9"/>
<gene>
    <name evidence="10" type="ORF">JL106_18360</name>
</gene>
<keyword evidence="7 8" id="KW-0472">Membrane</keyword>
<evidence type="ECO:0000256" key="2">
    <source>
        <dbReference type="ARBA" id="ARBA00022475"/>
    </source>
</evidence>
<feature type="transmembrane region" description="Helical" evidence="8">
    <location>
        <begin position="110"/>
        <end position="129"/>
    </location>
</feature>
<proteinExistence type="predicted"/>
<feature type="transmembrane region" description="Helical" evidence="8">
    <location>
        <begin position="158"/>
        <end position="176"/>
    </location>
</feature>
<dbReference type="InterPro" id="IPR050297">
    <property type="entry name" value="LipidA_mod_glycosyltrf_83"/>
</dbReference>
<evidence type="ECO:0000259" key="9">
    <source>
        <dbReference type="Pfam" id="PF25230"/>
    </source>
</evidence>
<comment type="caution">
    <text evidence="10">The sequence shown here is derived from an EMBL/GenBank/DDBJ whole genome shotgun (WGS) entry which is preliminary data.</text>
</comment>
<protein>
    <recommendedName>
        <fullName evidence="9">DUF7846 domain-containing protein</fullName>
    </recommendedName>
</protein>
<evidence type="ECO:0000256" key="4">
    <source>
        <dbReference type="ARBA" id="ARBA00022679"/>
    </source>
</evidence>
<dbReference type="EMBL" id="JAERWK010000025">
    <property type="protein sequence ID" value="MBM9469254.1"/>
    <property type="molecule type" value="Genomic_DNA"/>
</dbReference>
<dbReference type="PANTHER" id="PTHR33908:SF11">
    <property type="entry name" value="MEMBRANE PROTEIN"/>
    <property type="match status" value="1"/>
</dbReference>
<accession>A0A939C3B9</accession>
<evidence type="ECO:0000256" key="1">
    <source>
        <dbReference type="ARBA" id="ARBA00004651"/>
    </source>
</evidence>
<keyword evidence="5 8" id="KW-0812">Transmembrane</keyword>
<evidence type="ECO:0000256" key="7">
    <source>
        <dbReference type="ARBA" id="ARBA00023136"/>
    </source>
</evidence>
<name>A0A939C3B9_9ACTN</name>
<evidence type="ECO:0000256" key="5">
    <source>
        <dbReference type="ARBA" id="ARBA00022692"/>
    </source>
</evidence>
<sequence length="687" mass="72614">MTAPAPATAPRATVRARRAWPALVLLGVGAAAAAVLVHLWLFPLYSLNRDDSVYVAFARMIEHGTFTLPADQDAFRPWASAVVDDRIVVKYTPPWSAVLALAGVLTGSEVVGLAACAGAAAVLVALLAGEVLGDRPAGLVAGALFAVSPIVLVQSGTYLSYLFELALLAAVGWLLLSGLRRHSTPRLVVAGTLAAVAAWARPFDALLVVLPFAVWALWTTWSTRDAAPDSADSTHVGTRGRRWWRWMLPVLAGALPVGALALGYHALVLGDPLRLPYTVTGTRDGFGFGARGVFDDATFDFTPADGVEGLLVNLRWVPSWIAGGLVLLVLAVVGLLRTRGDRRWSVAALAVVVPLGYLTFWGPYAMGVNWEGVVLFGPYYLLPVVLPLVVFGAAALVGLVRDGRTSTQRWRRWAAPVVVVVMVAVTATAVPDKITRNLAVQDEFRAIQALVEAEVPDDSVVFLPFRGNSGYLGSTPFLENDPDLDGPVLYAEDRGAEDFAVLDRFGDRAAFRLSHALPGGQVLGGPVRLDRLTVDRGARIELRIELDLPDDATADPDPGRSVVAYVGDGTTDLQTRPVPDPADAGERIELGWTVAAPDAATGPAGDDPVVRLPGDRSSGVLAVGVQLGGTDGTGARWELRLPYRVIDGGRQLEVLQPGQSWSRPAGTGAGWAVDLTSGVVTGIPPAS</sequence>
<feature type="transmembrane region" description="Helical" evidence="8">
    <location>
        <begin position="412"/>
        <end position="430"/>
    </location>
</feature>
<dbReference type="InterPro" id="IPR057168">
    <property type="entry name" value="DUF7846"/>
</dbReference>
<organism evidence="10 11">
    <name type="scientific">Nakamurella leprariae</name>
    <dbReference type="NCBI Taxonomy" id="2803911"/>
    <lineage>
        <taxon>Bacteria</taxon>
        <taxon>Bacillati</taxon>
        <taxon>Actinomycetota</taxon>
        <taxon>Actinomycetes</taxon>
        <taxon>Nakamurellales</taxon>
        <taxon>Nakamurellaceae</taxon>
        <taxon>Nakamurella</taxon>
    </lineage>
</organism>
<evidence type="ECO:0000313" key="11">
    <source>
        <dbReference type="Proteomes" id="UP000663792"/>
    </source>
</evidence>
<dbReference type="PANTHER" id="PTHR33908">
    <property type="entry name" value="MANNOSYLTRANSFERASE YKCB-RELATED"/>
    <property type="match status" value="1"/>
</dbReference>
<evidence type="ECO:0000313" key="10">
    <source>
        <dbReference type="EMBL" id="MBM9469254.1"/>
    </source>
</evidence>
<dbReference type="GO" id="GO:0016763">
    <property type="term" value="F:pentosyltransferase activity"/>
    <property type="evidence" value="ECO:0007669"/>
    <property type="project" value="TreeGrafter"/>
</dbReference>
<keyword evidence="2" id="KW-1003">Cell membrane</keyword>
<dbReference type="GO" id="GO:0005886">
    <property type="term" value="C:plasma membrane"/>
    <property type="evidence" value="ECO:0007669"/>
    <property type="project" value="UniProtKB-SubCell"/>
</dbReference>
<evidence type="ECO:0000256" key="6">
    <source>
        <dbReference type="ARBA" id="ARBA00022989"/>
    </source>
</evidence>
<dbReference type="RefSeq" id="WP_205262202.1">
    <property type="nucleotide sequence ID" value="NZ_JAERWK010000025.1"/>
</dbReference>
<feature type="transmembrane region" description="Helical" evidence="8">
    <location>
        <begin position="317"/>
        <end position="336"/>
    </location>
</feature>
<reference evidence="10" key="1">
    <citation type="submission" date="2021-01" db="EMBL/GenBank/DDBJ databases">
        <title>YIM 132084 draft genome.</title>
        <authorList>
            <person name="An D."/>
        </authorList>
    </citation>
    <scope>NUCLEOTIDE SEQUENCE</scope>
    <source>
        <strain evidence="10">YIM 132084</strain>
    </source>
</reference>
<keyword evidence="4" id="KW-0808">Transferase</keyword>
<feature type="transmembrane region" description="Helical" evidence="8">
    <location>
        <begin position="20"/>
        <end position="42"/>
    </location>
</feature>